<dbReference type="Gene3D" id="3.40.50.300">
    <property type="entry name" value="P-loop containing nucleotide triphosphate hydrolases"/>
    <property type="match status" value="1"/>
</dbReference>
<keyword evidence="3" id="KW-0067">ATP-binding</keyword>
<dbReference type="RefSeq" id="WP_375355663.1">
    <property type="nucleotide sequence ID" value="NZ_JBHHMI010000009.1"/>
</dbReference>
<dbReference type="CDD" id="cd19481">
    <property type="entry name" value="RecA-like_protease"/>
    <property type="match status" value="1"/>
</dbReference>
<dbReference type="InterPro" id="IPR003959">
    <property type="entry name" value="ATPase_AAA_core"/>
</dbReference>
<organism evidence="5 6">
    <name type="scientific">Paenibacillus enshidis</name>
    <dbReference type="NCBI Taxonomy" id="1458439"/>
    <lineage>
        <taxon>Bacteria</taxon>
        <taxon>Bacillati</taxon>
        <taxon>Bacillota</taxon>
        <taxon>Bacilli</taxon>
        <taxon>Bacillales</taxon>
        <taxon>Paenibacillaceae</taxon>
        <taxon>Paenibacillus</taxon>
    </lineage>
</organism>
<comment type="similarity">
    <text evidence="1">Belongs to the AAA ATPase family.</text>
</comment>
<dbReference type="EMBL" id="JBHHMI010000009">
    <property type="protein sequence ID" value="MFB5267669.1"/>
    <property type="molecule type" value="Genomic_DNA"/>
</dbReference>
<dbReference type="Pfam" id="PF00004">
    <property type="entry name" value="AAA"/>
    <property type="match status" value="1"/>
</dbReference>
<accession>A0ABV5AW95</accession>
<gene>
    <name evidence="5" type="ORF">ACE41H_12880</name>
</gene>
<dbReference type="Proteomes" id="UP001580346">
    <property type="component" value="Unassembled WGS sequence"/>
</dbReference>
<dbReference type="SMART" id="SM00382">
    <property type="entry name" value="AAA"/>
    <property type="match status" value="1"/>
</dbReference>
<evidence type="ECO:0000256" key="3">
    <source>
        <dbReference type="ARBA" id="ARBA00022840"/>
    </source>
</evidence>
<reference evidence="5 6" key="1">
    <citation type="submission" date="2024-09" db="EMBL/GenBank/DDBJ databases">
        <title>Paenibacillus zeirhizospherea sp. nov., isolated from surface of the maize (Zea mays) roots in a horticulture field, Hungary.</title>
        <authorList>
            <person name="Marton D."/>
            <person name="Farkas M."/>
            <person name="Bedics A."/>
            <person name="Toth E."/>
            <person name="Tancsics A."/>
            <person name="Boka K."/>
            <person name="Maroti G."/>
            <person name="Kriszt B."/>
            <person name="Cserhati M."/>
        </authorList>
    </citation>
    <scope>NUCLEOTIDE SEQUENCE [LARGE SCALE GENOMIC DNA]</scope>
    <source>
        <strain evidence="5 6">KCTC 33519</strain>
    </source>
</reference>
<dbReference type="InterPro" id="IPR050221">
    <property type="entry name" value="26S_Proteasome_ATPase"/>
</dbReference>
<evidence type="ECO:0000313" key="5">
    <source>
        <dbReference type="EMBL" id="MFB5267669.1"/>
    </source>
</evidence>
<name>A0ABV5AW95_9BACL</name>
<evidence type="ECO:0000256" key="2">
    <source>
        <dbReference type="ARBA" id="ARBA00022741"/>
    </source>
</evidence>
<feature type="domain" description="AAA+ ATPase" evidence="4">
    <location>
        <begin position="120"/>
        <end position="252"/>
    </location>
</feature>
<dbReference type="PANTHER" id="PTHR23073">
    <property type="entry name" value="26S PROTEASOME REGULATORY SUBUNIT"/>
    <property type="match status" value="1"/>
</dbReference>
<comment type="caution">
    <text evidence="5">The sequence shown here is derived from an EMBL/GenBank/DDBJ whole genome shotgun (WGS) entry which is preliminary data.</text>
</comment>
<evidence type="ECO:0000256" key="1">
    <source>
        <dbReference type="ARBA" id="ARBA00006914"/>
    </source>
</evidence>
<protein>
    <submittedName>
        <fullName evidence="5">AAA family ATPase</fullName>
    </submittedName>
</protein>
<evidence type="ECO:0000313" key="6">
    <source>
        <dbReference type="Proteomes" id="UP001580346"/>
    </source>
</evidence>
<proteinExistence type="inferred from homology"/>
<keyword evidence="6" id="KW-1185">Reference proteome</keyword>
<dbReference type="SUPFAM" id="SSF52540">
    <property type="entry name" value="P-loop containing nucleoside triphosphate hydrolases"/>
    <property type="match status" value="1"/>
</dbReference>
<evidence type="ECO:0000259" key="4">
    <source>
        <dbReference type="SMART" id="SM00382"/>
    </source>
</evidence>
<dbReference type="InterPro" id="IPR027417">
    <property type="entry name" value="P-loop_NTPase"/>
</dbReference>
<keyword evidence="2" id="KW-0547">Nucleotide-binding</keyword>
<dbReference type="InterPro" id="IPR003593">
    <property type="entry name" value="AAA+_ATPase"/>
</dbReference>
<sequence length="368" mass="41338">MKAILSMIPQLIRASFENDMRTVEACALTIVRRLKKEEPAIAEEIAKAISYHGVGASVTRSIGIDPPPTDRDTFMSLARIDEPVLVEPRIVLNEENEELVHRFIRERTLSEKLLAAGVKPPTSLLLYGPPGVGKTYLTSLLSYKLNLPLITLDLASSISSYLGKTGQNLKKVIEYAQNIPSILFLDEFDAIAKRRDDPSDLGELKRIVNVLLKELENWPSQSIVVAATNHADMLDKAIWRRFDRAMEIGLPDFVGRTTLWSYYLGSYLNTMDDNFLKVLAKVTEGRSAADISQLSERIIRQIIVDDIEPIEAVIYQLKYVSEDNKFNSLFAKTAKELLGKKVTQKTIAKWLGISPSTLSHHLNTNKEE</sequence>